<sequence length="694" mass="80150">MTASLRARHWATGSSLGLWKLSATSSGVRRRSILMEENPSSRSTRRNTGDCGTVKEMERNRNTDLLLPRLLSTTPEQFVVATQLLIKARKSHRALTSSDDLSSPHDAAAGSQARLCFREIPRLTCHRLERLGCIFVYVYEYKPIAEIPTWLEARPLAADCEVGDVGVIVEQSSDHDTRIELLNTGEVLRFLLVGKTGCGKSTTGNTILGQDLFDSDVTFESVTSTCSLKRGTRNGTNIEIMDSPGLFDTSRTHEEVAADVVQAVACMHPGPTAVLYVIMLGSRYTEEEAGVYERLKALLDPDVTQYTIILFTRGDDLTKRKRSIQDVLSTVPEHLRKVLDECGHRYVVFDNMADDKQPQVEQLMEEVRRLREAHGGKPYTCPKYGEVGEKMEKEVARRLQKVEEEEVKRKKYVQELEENMKKAEEKIEREKQEFERREREREEQIKKNEVERAKQLEAMMEALKQQQLNAERTHLQDMLYSQRLEEERKHQVQEIEQKRKEKIASLEERQQKLQELYDKQLEAEREAGRHRRMHHHPHMRHHPEMRHHHPHMHHHPEMRKPMGHHHGPPRGGGDCAVQNFHFNILHAAVILDDYRVLNFHQTNLTPSRARGMRGLGGRLSDTKPSDYFVCKQGCQQVLGECRCRYRLVEDTQTDNNLQKERLEVTEAGNLGCLQTQCQVRRCHRPPLYDLRVHR</sequence>
<keyword evidence="2" id="KW-0547">Nucleotide-binding</keyword>
<dbReference type="InterPro" id="IPR045058">
    <property type="entry name" value="GIMA/IAN/Toc"/>
</dbReference>
<dbReference type="InterPro" id="IPR006703">
    <property type="entry name" value="G_AIG1"/>
</dbReference>
<evidence type="ECO:0000313" key="6">
    <source>
        <dbReference type="EMBL" id="PVD35160.1"/>
    </source>
</evidence>
<keyword evidence="7" id="KW-1185">Reference proteome</keyword>
<dbReference type="GO" id="GO:0005525">
    <property type="term" value="F:GTP binding"/>
    <property type="evidence" value="ECO:0007669"/>
    <property type="project" value="UniProtKB-KW"/>
</dbReference>
<evidence type="ECO:0000256" key="4">
    <source>
        <dbReference type="SAM" id="MobiDB-lite"/>
    </source>
</evidence>
<accession>A0A2T7PP29</accession>
<evidence type="ECO:0000259" key="5">
    <source>
        <dbReference type="PROSITE" id="PS51720"/>
    </source>
</evidence>
<feature type="compositionally biased region" description="Basic residues" evidence="4">
    <location>
        <begin position="528"/>
        <end position="568"/>
    </location>
</feature>
<evidence type="ECO:0000256" key="2">
    <source>
        <dbReference type="ARBA" id="ARBA00022741"/>
    </source>
</evidence>
<dbReference type="PROSITE" id="PS51720">
    <property type="entry name" value="G_AIG1"/>
    <property type="match status" value="1"/>
</dbReference>
<dbReference type="Gene3D" id="3.40.50.300">
    <property type="entry name" value="P-loop containing nucleotide triphosphate hydrolases"/>
    <property type="match status" value="1"/>
</dbReference>
<organism evidence="6 7">
    <name type="scientific">Pomacea canaliculata</name>
    <name type="common">Golden apple snail</name>
    <dbReference type="NCBI Taxonomy" id="400727"/>
    <lineage>
        <taxon>Eukaryota</taxon>
        <taxon>Metazoa</taxon>
        <taxon>Spiralia</taxon>
        <taxon>Lophotrochozoa</taxon>
        <taxon>Mollusca</taxon>
        <taxon>Gastropoda</taxon>
        <taxon>Caenogastropoda</taxon>
        <taxon>Architaenioglossa</taxon>
        <taxon>Ampullarioidea</taxon>
        <taxon>Ampullariidae</taxon>
        <taxon>Pomacea</taxon>
    </lineage>
</organism>
<dbReference type="Pfam" id="PF04548">
    <property type="entry name" value="AIG1"/>
    <property type="match status" value="1"/>
</dbReference>
<reference evidence="6 7" key="1">
    <citation type="submission" date="2018-04" db="EMBL/GenBank/DDBJ databases">
        <title>The genome of golden apple snail Pomacea canaliculata provides insight into stress tolerance and invasive adaptation.</title>
        <authorList>
            <person name="Liu C."/>
            <person name="Liu B."/>
            <person name="Ren Y."/>
            <person name="Zhang Y."/>
            <person name="Wang H."/>
            <person name="Li S."/>
            <person name="Jiang F."/>
            <person name="Yin L."/>
            <person name="Zhang G."/>
            <person name="Qian W."/>
            <person name="Fan W."/>
        </authorList>
    </citation>
    <scope>NUCLEOTIDE SEQUENCE [LARGE SCALE GENOMIC DNA]</scope>
    <source>
        <strain evidence="6">SZHN2017</strain>
        <tissue evidence="6">Muscle</tissue>
    </source>
</reference>
<proteinExistence type="inferred from homology"/>
<dbReference type="FunFam" id="3.40.50.300:FF:000366">
    <property type="entry name" value="GTPase, IMAP family member 2"/>
    <property type="match status" value="1"/>
</dbReference>
<name>A0A2T7PP29_POMCA</name>
<evidence type="ECO:0000256" key="1">
    <source>
        <dbReference type="ARBA" id="ARBA00008535"/>
    </source>
</evidence>
<dbReference type="PANTHER" id="PTHR10903:SF184">
    <property type="entry name" value="GTP-BINDING PROTEIN A"/>
    <property type="match status" value="1"/>
</dbReference>
<evidence type="ECO:0000313" key="7">
    <source>
        <dbReference type="Proteomes" id="UP000245119"/>
    </source>
</evidence>
<dbReference type="STRING" id="400727.A0A2T7PP29"/>
<comment type="caution">
    <text evidence="6">The sequence shown here is derived from an EMBL/GenBank/DDBJ whole genome shotgun (WGS) entry which is preliminary data.</text>
</comment>
<dbReference type="OrthoDB" id="431287at2759"/>
<dbReference type="PANTHER" id="PTHR10903">
    <property type="entry name" value="GTPASE, IMAP FAMILY MEMBER-RELATED"/>
    <property type="match status" value="1"/>
</dbReference>
<comment type="similarity">
    <text evidence="1">Belongs to the TRAFAC class TrmE-Era-EngA-EngB-Septin-like GTPase superfamily. AIG1/Toc34/Toc159-like paraseptin GTPase family. IAN subfamily.</text>
</comment>
<keyword evidence="3" id="KW-0342">GTP-binding</keyword>
<evidence type="ECO:0000256" key="3">
    <source>
        <dbReference type="ARBA" id="ARBA00023134"/>
    </source>
</evidence>
<feature type="domain" description="AIG1-type G" evidence="5">
    <location>
        <begin position="185"/>
        <end position="388"/>
    </location>
</feature>
<dbReference type="EMBL" id="PZQS01000003">
    <property type="protein sequence ID" value="PVD35160.1"/>
    <property type="molecule type" value="Genomic_DNA"/>
</dbReference>
<dbReference type="InterPro" id="IPR027417">
    <property type="entry name" value="P-loop_NTPase"/>
</dbReference>
<protein>
    <recommendedName>
        <fullName evidence="5">AIG1-type G domain-containing protein</fullName>
    </recommendedName>
</protein>
<dbReference type="AlphaFoldDB" id="A0A2T7PP29"/>
<dbReference type="SUPFAM" id="SSF52540">
    <property type="entry name" value="P-loop containing nucleoside triphosphate hydrolases"/>
    <property type="match status" value="1"/>
</dbReference>
<gene>
    <name evidence="6" type="ORF">C0Q70_06441</name>
</gene>
<dbReference type="Proteomes" id="UP000245119">
    <property type="component" value="Linkage Group LG3"/>
</dbReference>
<feature type="region of interest" description="Disordered" evidence="4">
    <location>
        <begin position="525"/>
        <end position="568"/>
    </location>
</feature>